<reference evidence="3" key="1">
    <citation type="journal article" date="2023" name="IScience">
        <title>Live-bearing cockroach genome reveals convergent evolutionary mechanisms linked to viviparity in insects and beyond.</title>
        <authorList>
            <person name="Fouks B."/>
            <person name="Harrison M.C."/>
            <person name="Mikhailova A.A."/>
            <person name="Marchal E."/>
            <person name="English S."/>
            <person name="Carruthers M."/>
            <person name="Jennings E.C."/>
            <person name="Chiamaka E.L."/>
            <person name="Frigard R.A."/>
            <person name="Pippel M."/>
            <person name="Attardo G.M."/>
            <person name="Benoit J.B."/>
            <person name="Bornberg-Bauer E."/>
            <person name="Tobe S.S."/>
        </authorList>
    </citation>
    <scope>NUCLEOTIDE SEQUENCE</scope>
    <source>
        <strain evidence="3">Stay&amp;Tobe</strain>
    </source>
</reference>
<accession>A0AAD8EC05</accession>
<sequence length="410" mass="47207">AGSDEQYERWVKTLVVELMRQTPLEAVRFLDILGITATIVSTRGQDQYSETGDSMRNSTSENNLSSGDDISAKEDFNSSNISTPEEKFTFEDCFVQRGRSKERFQRTCLKTRIQSDEDCEMTEEGVSELCDIKRGRTKERGLRVKVKGSTSCELGEERIKRPVRAQSSDPVRKMSDSDSEMENEQEVAALLLKCQQVDNYVPVKEKRRLFESLCRRGRRLAQSSDNLCVNTGNTEVKMKRKKRARSLHDLSRCSKSSVAVREICRYFEQRGQEPREKVVEESPRHKPPTGERGSGGCNAYLSRRRVQRAERRLARYKQQATDTEENIWRLQEEMAALDCQRNQTASSNERSQELRLYAALEMRLAEEEARLSRINEEAARTLREIELATDKFETALMQSSEMGTKYNGRQ</sequence>
<keyword evidence="1" id="KW-0175">Coiled coil</keyword>
<feature type="coiled-coil region" evidence="1">
    <location>
        <begin position="306"/>
        <end position="391"/>
    </location>
</feature>
<name>A0AAD8EC05_DIPPU</name>
<keyword evidence="4" id="KW-1185">Reference proteome</keyword>
<proteinExistence type="predicted"/>
<gene>
    <name evidence="3" type="ORF">L9F63_020760</name>
</gene>
<organism evidence="3 4">
    <name type="scientific">Diploptera punctata</name>
    <name type="common">Pacific beetle cockroach</name>
    <dbReference type="NCBI Taxonomy" id="6984"/>
    <lineage>
        <taxon>Eukaryota</taxon>
        <taxon>Metazoa</taxon>
        <taxon>Ecdysozoa</taxon>
        <taxon>Arthropoda</taxon>
        <taxon>Hexapoda</taxon>
        <taxon>Insecta</taxon>
        <taxon>Pterygota</taxon>
        <taxon>Neoptera</taxon>
        <taxon>Polyneoptera</taxon>
        <taxon>Dictyoptera</taxon>
        <taxon>Blattodea</taxon>
        <taxon>Blaberoidea</taxon>
        <taxon>Blaberidae</taxon>
        <taxon>Diplopterinae</taxon>
        <taxon>Diploptera</taxon>
    </lineage>
</organism>
<dbReference type="EMBL" id="JASPKZ010007340">
    <property type="protein sequence ID" value="KAJ9584905.1"/>
    <property type="molecule type" value="Genomic_DNA"/>
</dbReference>
<evidence type="ECO:0000313" key="4">
    <source>
        <dbReference type="Proteomes" id="UP001233999"/>
    </source>
</evidence>
<dbReference type="Proteomes" id="UP001233999">
    <property type="component" value="Unassembled WGS sequence"/>
</dbReference>
<evidence type="ECO:0000256" key="2">
    <source>
        <dbReference type="SAM" id="MobiDB-lite"/>
    </source>
</evidence>
<feature type="non-terminal residue" evidence="3">
    <location>
        <position position="410"/>
    </location>
</feature>
<feature type="region of interest" description="Disordered" evidence="2">
    <location>
        <begin position="274"/>
        <end position="298"/>
    </location>
</feature>
<evidence type="ECO:0000256" key="1">
    <source>
        <dbReference type="SAM" id="Coils"/>
    </source>
</evidence>
<dbReference type="AlphaFoldDB" id="A0AAD8EC05"/>
<comment type="caution">
    <text evidence="3">The sequence shown here is derived from an EMBL/GenBank/DDBJ whole genome shotgun (WGS) entry which is preliminary data.</text>
</comment>
<protein>
    <submittedName>
        <fullName evidence="3">Uncharacterized protein</fullName>
    </submittedName>
</protein>
<feature type="compositionally biased region" description="Polar residues" evidence="2">
    <location>
        <begin position="44"/>
        <end position="68"/>
    </location>
</feature>
<evidence type="ECO:0000313" key="3">
    <source>
        <dbReference type="EMBL" id="KAJ9584905.1"/>
    </source>
</evidence>
<reference evidence="3" key="2">
    <citation type="submission" date="2023-05" db="EMBL/GenBank/DDBJ databases">
        <authorList>
            <person name="Fouks B."/>
        </authorList>
    </citation>
    <scope>NUCLEOTIDE SEQUENCE</scope>
    <source>
        <strain evidence="3">Stay&amp;Tobe</strain>
        <tissue evidence="3">Testes</tissue>
    </source>
</reference>
<feature type="compositionally biased region" description="Basic and acidic residues" evidence="2">
    <location>
        <begin position="274"/>
        <end position="284"/>
    </location>
</feature>
<feature type="region of interest" description="Disordered" evidence="2">
    <location>
        <begin position="44"/>
        <end position="81"/>
    </location>
</feature>